<reference evidence="2 3" key="1">
    <citation type="journal article" date="2014" name="Genome Biol.">
        <title>Transcriptome and methylome profiling reveals relics of genome dominance in the mesopolyploid Brassica oleracea.</title>
        <authorList>
            <person name="Parkin I.A."/>
            <person name="Koh C."/>
            <person name="Tang H."/>
            <person name="Robinson S.J."/>
            <person name="Kagale S."/>
            <person name="Clarke W.E."/>
            <person name="Town C.D."/>
            <person name="Nixon J."/>
            <person name="Krishnakumar V."/>
            <person name="Bidwell S.L."/>
            <person name="Denoeud F."/>
            <person name="Belcram H."/>
            <person name="Links M.G."/>
            <person name="Just J."/>
            <person name="Clarke C."/>
            <person name="Bender T."/>
            <person name="Huebert T."/>
            <person name="Mason A.S."/>
            <person name="Pires J.C."/>
            <person name="Barker G."/>
            <person name="Moore J."/>
            <person name="Walley P.G."/>
            <person name="Manoli S."/>
            <person name="Batley J."/>
            <person name="Edwards D."/>
            <person name="Nelson M.N."/>
            <person name="Wang X."/>
            <person name="Paterson A.H."/>
            <person name="King G."/>
            <person name="Bancroft I."/>
            <person name="Chalhoub B."/>
            <person name="Sharpe A.G."/>
        </authorList>
    </citation>
    <scope>NUCLEOTIDE SEQUENCE</scope>
    <source>
        <strain evidence="2 3">cv. TO1000</strain>
    </source>
</reference>
<sequence length="234" mass="26607">MPVLLRSSQSALQEEVVEEMKDCRSITQHWCRSTVMPERGYMPISTRSSKEELLFFSDQTRLECSIRKEKRTSSIDTTSTTSINTTSTTSIDTLDRATIDTSNDSQSSESIDTKPSASVDTLRLSEQPETEKSKSEGRTKNRKKKKKRNVDADFLPLVPLQCQEGSLEYRVRCRGGSEPFTKVRVLCDPELREKGEVSARSFIYCINKMKKRDTETCSGASKKKKFEEDEFARG</sequence>
<keyword evidence="3" id="KW-1185">Reference proteome</keyword>
<accession>A0A0D3CDK5</accession>
<feature type="compositionally biased region" description="Basic and acidic residues" evidence="1">
    <location>
        <begin position="225"/>
        <end position="234"/>
    </location>
</feature>
<reference evidence="2" key="2">
    <citation type="submission" date="2015-03" db="UniProtKB">
        <authorList>
            <consortium name="EnsemblPlants"/>
        </authorList>
    </citation>
    <scope>IDENTIFICATION</scope>
</reference>
<feature type="compositionally biased region" description="Basic and acidic residues" evidence="1">
    <location>
        <begin position="129"/>
        <end position="139"/>
    </location>
</feature>
<dbReference type="HOGENOM" id="CLU_1186446_0_0_1"/>
<feature type="compositionally biased region" description="Polar residues" evidence="1">
    <location>
        <begin position="99"/>
        <end position="119"/>
    </location>
</feature>
<evidence type="ECO:0000313" key="2">
    <source>
        <dbReference type="EnsemblPlants" id="Bo5g048520.1"/>
    </source>
</evidence>
<dbReference type="Proteomes" id="UP000032141">
    <property type="component" value="Chromosome C5"/>
</dbReference>
<feature type="region of interest" description="Disordered" evidence="1">
    <location>
        <begin position="95"/>
        <end position="150"/>
    </location>
</feature>
<feature type="region of interest" description="Disordered" evidence="1">
    <location>
        <begin position="214"/>
        <end position="234"/>
    </location>
</feature>
<evidence type="ECO:0000256" key="1">
    <source>
        <dbReference type="SAM" id="MobiDB-lite"/>
    </source>
</evidence>
<protein>
    <submittedName>
        <fullName evidence="2">Uncharacterized protein</fullName>
    </submittedName>
</protein>
<evidence type="ECO:0000313" key="3">
    <source>
        <dbReference type="Proteomes" id="UP000032141"/>
    </source>
</evidence>
<dbReference type="EnsemblPlants" id="Bo5g048520.1">
    <property type="protein sequence ID" value="Bo5g048520.1"/>
    <property type="gene ID" value="Bo5g048520"/>
</dbReference>
<dbReference type="Gramene" id="Bo5g048520.1">
    <property type="protein sequence ID" value="Bo5g048520.1"/>
    <property type="gene ID" value="Bo5g048520"/>
</dbReference>
<name>A0A0D3CDK5_BRAOL</name>
<organism evidence="2 3">
    <name type="scientific">Brassica oleracea var. oleracea</name>
    <dbReference type="NCBI Taxonomy" id="109376"/>
    <lineage>
        <taxon>Eukaryota</taxon>
        <taxon>Viridiplantae</taxon>
        <taxon>Streptophyta</taxon>
        <taxon>Embryophyta</taxon>
        <taxon>Tracheophyta</taxon>
        <taxon>Spermatophyta</taxon>
        <taxon>Magnoliopsida</taxon>
        <taxon>eudicotyledons</taxon>
        <taxon>Gunneridae</taxon>
        <taxon>Pentapetalae</taxon>
        <taxon>rosids</taxon>
        <taxon>malvids</taxon>
        <taxon>Brassicales</taxon>
        <taxon>Brassicaceae</taxon>
        <taxon>Brassiceae</taxon>
        <taxon>Brassica</taxon>
    </lineage>
</organism>
<proteinExistence type="predicted"/>
<dbReference type="AlphaFoldDB" id="A0A0D3CDK5"/>